<evidence type="ECO:0000313" key="2">
    <source>
        <dbReference type="EMBL" id="KAF0723594.1"/>
    </source>
</evidence>
<keyword evidence="3" id="KW-1185">Reference proteome</keyword>
<dbReference type="EMBL" id="VJMJ01000301">
    <property type="protein sequence ID" value="KAF0723594.1"/>
    <property type="molecule type" value="Genomic_DNA"/>
</dbReference>
<dbReference type="Pfam" id="PF13358">
    <property type="entry name" value="DDE_3"/>
    <property type="match status" value="1"/>
</dbReference>
<reference evidence="2 3" key="1">
    <citation type="submission" date="2019-07" db="EMBL/GenBank/DDBJ databases">
        <title>Genomics analysis of Aphanomyces spp. identifies a new class of oomycete effector associated with host adaptation.</title>
        <authorList>
            <person name="Gaulin E."/>
        </authorList>
    </citation>
    <scope>NUCLEOTIDE SEQUENCE [LARGE SCALE GENOMIC DNA]</scope>
    <source>
        <strain evidence="2 3">ATCC 201684</strain>
    </source>
</reference>
<dbReference type="InterPro" id="IPR047655">
    <property type="entry name" value="Transpos_IS630-like"/>
</dbReference>
<organism evidence="2 3">
    <name type="scientific">Aphanomyces euteiches</name>
    <dbReference type="NCBI Taxonomy" id="100861"/>
    <lineage>
        <taxon>Eukaryota</taxon>
        <taxon>Sar</taxon>
        <taxon>Stramenopiles</taxon>
        <taxon>Oomycota</taxon>
        <taxon>Saprolegniomycetes</taxon>
        <taxon>Saprolegniales</taxon>
        <taxon>Verrucalvaceae</taxon>
        <taxon>Aphanomyces</taxon>
    </lineage>
</organism>
<dbReference type="Proteomes" id="UP000481153">
    <property type="component" value="Unassembled WGS sequence"/>
</dbReference>
<accession>A0A6G0WBH0</accession>
<name>A0A6G0WBH0_9STRA</name>
<dbReference type="SUPFAM" id="SSF46689">
    <property type="entry name" value="Homeodomain-like"/>
    <property type="match status" value="1"/>
</dbReference>
<dbReference type="PANTHER" id="PTHR46564:SF1">
    <property type="entry name" value="TRANSPOSASE"/>
    <property type="match status" value="1"/>
</dbReference>
<dbReference type="InterPro" id="IPR009057">
    <property type="entry name" value="Homeodomain-like_sf"/>
</dbReference>
<dbReference type="Gene3D" id="3.30.420.10">
    <property type="entry name" value="Ribonuclease H-like superfamily/Ribonuclease H"/>
    <property type="match status" value="1"/>
</dbReference>
<dbReference type="GO" id="GO:0003676">
    <property type="term" value="F:nucleic acid binding"/>
    <property type="evidence" value="ECO:0007669"/>
    <property type="project" value="InterPro"/>
</dbReference>
<evidence type="ECO:0000259" key="1">
    <source>
        <dbReference type="Pfam" id="PF13358"/>
    </source>
</evidence>
<gene>
    <name evidence="2" type="ORF">Ae201684_017561</name>
</gene>
<dbReference type="VEuPathDB" id="FungiDB:AeMF1_012642"/>
<dbReference type="NCBIfam" id="NF033545">
    <property type="entry name" value="transpos_IS630"/>
    <property type="match status" value="1"/>
</dbReference>
<sequence length="360" mass="42519">MEAAATRQHAHPNTVYNCLYGYYHLGYSKQILAHVYNKTERTIANWIRSYEQDREYRRHSRRQGRKFTTAQRTWLFHFYQDHPLAYLDEAQDAFQQKHGIAIPKTSVWQIVHDLGLTWKVLERRAMHVNERDICRFADELSHINWLRQNVVFLDEVAFDNRGKIRRRGYAIRGKKVAVRGDFQRKPRISILAFIGVGGVIDYFNTDGTFDRAEFTRCCQDFVYSTKASVQQYPGRNSVWIMDGATIHRHPEIVHYLRSVGVVPIFLPAYCPFFNPIEFLFGYMKKAFQRHYVEGSDPDLLPFIVQTFRLFERFSMGKVFEHCGWMRQGFFNHEGPLSRQVHSTSNLPHDELGFVELEHNE</sequence>
<dbReference type="PANTHER" id="PTHR46564">
    <property type="entry name" value="TRANSPOSASE"/>
    <property type="match status" value="1"/>
</dbReference>
<feature type="domain" description="Tc1-like transposase DDE" evidence="1">
    <location>
        <begin position="150"/>
        <end position="290"/>
    </location>
</feature>
<evidence type="ECO:0000313" key="3">
    <source>
        <dbReference type="Proteomes" id="UP000481153"/>
    </source>
</evidence>
<dbReference type="InterPro" id="IPR038717">
    <property type="entry name" value="Tc1-like_DDE_dom"/>
</dbReference>
<protein>
    <recommendedName>
        <fullName evidence="1">Tc1-like transposase DDE domain-containing protein</fullName>
    </recommendedName>
</protein>
<proteinExistence type="predicted"/>
<dbReference type="InterPro" id="IPR036397">
    <property type="entry name" value="RNaseH_sf"/>
</dbReference>
<dbReference type="AlphaFoldDB" id="A0A6G0WBH0"/>
<comment type="caution">
    <text evidence="2">The sequence shown here is derived from an EMBL/GenBank/DDBJ whole genome shotgun (WGS) entry which is preliminary data.</text>
</comment>